<dbReference type="OrthoDB" id="158874at2"/>
<dbReference type="InterPro" id="IPR011990">
    <property type="entry name" value="TPR-like_helical_dom_sf"/>
</dbReference>
<feature type="transmembrane region" description="Helical" evidence="1">
    <location>
        <begin position="122"/>
        <end position="143"/>
    </location>
</feature>
<organism evidence="2 3">
    <name type="scientific">Roseiflexus castenholzii (strain DSM 13941 / HLO8)</name>
    <dbReference type="NCBI Taxonomy" id="383372"/>
    <lineage>
        <taxon>Bacteria</taxon>
        <taxon>Bacillati</taxon>
        <taxon>Chloroflexota</taxon>
        <taxon>Chloroflexia</taxon>
        <taxon>Chloroflexales</taxon>
        <taxon>Roseiflexineae</taxon>
        <taxon>Roseiflexaceae</taxon>
        <taxon>Roseiflexus</taxon>
    </lineage>
</organism>
<dbReference type="KEGG" id="rca:Rcas_2325"/>
<keyword evidence="1" id="KW-1133">Transmembrane helix</keyword>
<dbReference type="EMBL" id="CP000804">
    <property type="protein sequence ID" value="ABU58408.1"/>
    <property type="molecule type" value="Genomic_DNA"/>
</dbReference>
<dbReference type="RefSeq" id="WP_012120832.1">
    <property type="nucleotide sequence ID" value="NC_009767.1"/>
</dbReference>
<evidence type="ECO:0000313" key="2">
    <source>
        <dbReference type="EMBL" id="ABU58408.1"/>
    </source>
</evidence>
<keyword evidence="1" id="KW-0472">Membrane</keyword>
<evidence type="ECO:0000256" key="1">
    <source>
        <dbReference type="SAM" id="Phobius"/>
    </source>
</evidence>
<dbReference type="HOGENOM" id="CLU_902791_0_0_0"/>
<dbReference type="STRING" id="383372.Rcas_2325"/>
<dbReference type="SUPFAM" id="SSF48452">
    <property type="entry name" value="TPR-like"/>
    <property type="match status" value="1"/>
</dbReference>
<reference evidence="2 3" key="1">
    <citation type="submission" date="2007-08" db="EMBL/GenBank/DDBJ databases">
        <title>Complete sequence of Roseiflexus castenholzii DSM 13941.</title>
        <authorList>
            <consortium name="US DOE Joint Genome Institute"/>
            <person name="Copeland A."/>
            <person name="Lucas S."/>
            <person name="Lapidus A."/>
            <person name="Barry K."/>
            <person name="Glavina del Rio T."/>
            <person name="Dalin E."/>
            <person name="Tice H."/>
            <person name="Pitluck S."/>
            <person name="Thompson L.S."/>
            <person name="Brettin T."/>
            <person name="Bruce D."/>
            <person name="Detter J.C."/>
            <person name="Han C."/>
            <person name="Tapia R."/>
            <person name="Schmutz J."/>
            <person name="Larimer F."/>
            <person name="Land M."/>
            <person name="Hauser L."/>
            <person name="Kyrpides N."/>
            <person name="Mikhailova N."/>
            <person name="Bryant D.A."/>
            <person name="Hanada S."/>
            <person name="Tsukatani Y."/>
            <person name="Richardson P."/>
        </authorList>
    </citation>
    <scope>NUCLEOTIDE SEQUENCE [LARGE SCALE GENOMIC DNA]</scope>
    <source>
        <strain evidence="3">DSM 13941 / HLO8</strain>
    </source>
</reference>
<keyword evidence="1" id="KW-0812">Transmembrane</keyword>
<gene>
    <name evidence="2" type="ordered locus">Rcas_2325</name>
</gene>
<evidence type="ECO:0000313" key="3">
    <source>
        <dbReference type="Proteomes" id="UP000000263"/>
    </source>
</evidence>
<dbReference type="eggNOG" id="COG0457">
    <property type="taxonomic scope" value="Bacteria"/>
</dbReference>
<protein>
    <submittedName>
        <fullName evidence="2">Tetratricopeptide TPR_2 repeat protein</fullName>
    </submittedName>
</protein>
<dbReference type="AlphaFoldDB" id="A7NLL7"/>
<name>A7NLL7_ROSCS</name>
<accession>A7NLL7</accession>
<proteinExistence type="predicted"/>
<dbReference type="Gene3D" id="1.25.40.10">
    <property type="entry name" value="Tetratricopeptide repeat domain"/>
    <property type="match status" value="1"/>
</dbReference>
<keyword evidence="3" id="KW-1185">Reference proteome</keyword>
<sequence length="310" mass="33016">MKVERRPSIETTAQTPLGRLRAALDSAEGVAVSAGMSADDAVSFLRACDMIEQCISEVGADADIRPETNRADFVRERLRVNAEAIVRVIRRADRVGEVETCRSWVRALAIASDRRARRVRRLAVMGIGAAALIAALLLLPVIVPAQPAPAIGAISRLLANEGASAALDLARAEYERFPNDPEVALWRGVLELRAGDPAAAENLFEQARQQAAGEIGFLFERGTLLIQVGLLDAAETDAAALIARPDAQAEGYLLLGSVREARGDRNGAIAAFQQAADRAAAADKPHLEVIAKTRLGMVLQALPAAPAPER</sequence>
<dbReference type="Proteomes" id="UP000000263">
    <property type="component" value="Chromosome"/>
</dbReference>